<protein>
    <submittedName>
        <fullName evidence="1">Uncharacterized protein</fullName>
    </submittedName>
</protein>
<accession>X7Z9M9</accession>
<evidence type="ECO:0000313" key="1">
    <source>
        <dbReference type="EMBL" id="EUA16084.1"/>
    </source>
</evidence>
<sequence length="45" mass="4782">MLTVVRNQHLRPAVTLHFAPTAWISVETAAQPQLAVALDAAESVG</sequence>
<gene>
    <name evidence="1" type="ORF">I553_1059</name>
</gene>
<comment type="caution">
    <text evidence="1">The sequence shown here is derived from an EMBL/GenBank/DDBJ whole genome shotgun (WGS) entry which is preliminary data.</text>
</comment>
<dbReference type="EMBL" id="JAOB01000080">
    <property type="protein sequence ID" value="EUA16084.1"/>
    <property type="molecule type" value="Genomic_DNA"/>
</dbReference>
<dbReference type="AlphaFoldDB" id="X7Z9M9"/>
<organism evidence="1">
    <name type="scientific">Mycobacterium xenopi 4042</name>
    <dbReference type="NCBI Taxonomy" id="1299334"/>
    <lineage>
        <taxon>Bacteria</taxon>
        <taxon>Bacillati</taxon>
        <taxon>Actinomycetota</taxon>
        <taxon>Actinomycetes</taxon>
        <taxon>Mycobacteriales</taxon>
        <taxon>Mycobacteriaceae</taxon>
        <taxon>Mycobacterium</taxon>
    </lineage>
</organism>
<name>X7Z9M9_MYCXE</name>
<proteinExistence type="predicted"/>
<reference evidence="1" key="1">
    <citation type="submission" date="2014-01" db="EMBL/GenBank/DDBJ databases">
        <authorList>
            <person name="Brown-Elliot B."/>
            <person name="Wallace R."/>
            <person name="Lenaerts A."/>
            <person name="Ordway D."/>
            <person name="DeGroote M.A."/>
            <person name="Parker T."/>
            <person name="Sizemore C."/>
            <person name="Tallon L.J."/>
            <person name="Sadzewicz L.K."/>
            <person name="Sengamalay N."/>
            <person name="Fraser C.M."/>
            <person name="Hine E."/>
            <person name="Shefchek K.A."/>
            <person name="Das S.P."/>
            <person name="Tettelin H."/>
        </authorList>
    </citation>
    <scope>NUCLEOTIDE SEQUENCE [LARGE SCALE GENOMIC DNA]</scope>
    <source>
        <strain evidence="1">4042</strain>
    </source>
</reference>